<keyword evidence="2" id="KW-0677">Repeat</keyword>
<keyword evidence="5" id="KW-0732">Signal</keyword>
<feature type="compositionally biased region" description="Polar residues" evidence="3">
    <location>
        <begin position="425"/>
        <end position="437"/>
    </location>
</feature>
<sequence length="450" mass="49569">MLKNTLTYFVLLFNLIQCLLTEINGVSPIPAFKPTLRHLHAATVIDDKLYILSGMDDTIGGIVGGTQFFYLNVSAPFNTQMPLYWHDLTSKNIVPPQIGVTAVKGGADNNTLILYGGRNLTNIESKALVYAYDTQGNSWNIPTISGENHIKRRSLTAVVDYQGKVYLFGGKLLEFDSFVNDMITLDTINFRWGKGSSTNAPSSRVNYGATLLPNQNIIYIGGGNSLNESLPLDEVFIYDTNNNNWSTKKTSGLIPSNRYGLTAVLGLDGEQVIVYGGLGNKNIIINPEESLYTLNINTFEWSIPKITGNIPSCRYMHRANVIGNYMVATFGVGYNITEGDILLLDISDKNEFKWTTTFYPPPPTSAPAPAPAPPSTPSKNKSVVIGLATGFSLLCAFTVGMFFLYKRNKNRKVKVNTLHIPNGKLDNQSGQKTVETTNKVDNHDEEVKQV</sequence>
<keyword evidence="7" id="KW-1185">Reference proteome</keyword>
<dbReference type="AlphaFoldDB" id="A0A2I1GY57"/>
<feature type="signal peptide" evidence="5">
    <location>
        <begin position="1"/>
        <end position="21"/>
    </location>
</feature>
<dbReference type="VEuPathDB" id="FungiDB:RhiirA1_533910"/>
<dbReference type="VEuPathDB" id="FungiDB:FUN_003014"/>
<accession>A0A2I1GY57</accession>
<evidence type="ECO:0000256" key="5">
    <source>
        <dbReference type="SAM" id="SignalP"/>
    </source>
</evidence>
<gene>
    <name evidence="6" type="ORF">RhiirA4_494159</name>
</gene>
<dbReference type="Gene3D" id="2.120.10.80">
    <property type="entry name" value="Kelch-type beta propeller"/>
    <property type="match status" value="2"/>
</dbReference>
<evidence type="ECO:0000256" key="4">
    <source>
        <dbReference type="SAM" id="Phobius"/>
    </source>
</evidence>
<evidence type="ECO:0000313" key="6">
    <source>
        <dbReference type="EMBL" id="PKY51566.1"/>
    </source>
</evidence>
<keyword evidence="4" id="KW-1133">Transmembrane helix</keyword>
<dbReference type="PANTHER" id="PTHR46093">
    <property type="entry name" value="ACYL-COA-BINDING DOMAIN-CONTAINING PROTEIN 5"/>
    <property type="match status" value="1"/>
</dbReference>
<feature type="chain" id="PRO_5014168256" evidence="5">
    <location>
        <begin position="22"/>
        <end position="450"/>
    </location>
</feature>
<feature type="transmembrane region" description="Helical" evidence="4">
    <location>
        <begin position="383"/>
        <end position="405"/>
    </location>
</feature>
<dbReference type="VEuPathDB" id="FungiDB:RhiirFUN_023908"/>
<dbReference type="Pfam" id="PF24681">
    <property type="entry name" value="Kelch_KLHDC2_KLHL20_DRC7"/>
    <property type="match status" value="1"/>
</dbReference>
<keyword evidence="4" id="KW-0472">Membrane</keyword>
<proteinExistence type="predicted"/>
<dbReference type="PANTHER" id="PTHR46093:SF18">
    <property type="entry name" value="FIBRONECTIN TYPE-III DOMAIN-CONTAINING PROTEIN"/>
    <property type="match status" value="1"/>
</dbReference>
<feature type="compositionally biased region" description="Basic and acidic residues" evidence="3">
    <location>
        <begin position="438"/>
        <end position="450"/>
    </location>
</feature>
<evidence type="ECO:0000256" key="3">
    <source>
        <dbReference type="SAM" id="MobiDB-lite"/>
    </source>
</evidence>
<evidence type="ECO:0000313" key="7">
    <source>
        <dbReference type="Proteomes" id="UP000234323"/>
    </source>
</evidence>
<dbReference type="SUPFAM" id="SSF117281">
    <property type="entry name" value="Kelch motif"/>
    <property type="match status" value="1"/>
</dbReference>
<keyword evidence="1" id="KW-0880">Kelch repeat</keyword>
<organism evidence="6 7">
    <name type="scientific">Rhizophagus irregularis</name>
    <dbReference type="NCBI Taxonomy" id="588596"/>
    <lineage>
        <taxon>Eukaryota</taxon>
        <taxon>Fungi</taxon>
        <taxon>Fungi incertae sedis</taxon>
        <taxon>Mucoromycota</taxon>
        <taxon>Glomeromycotina</taxon>
        <taxon>Glomeromycetes</taxon>
        <taxon>Glomerales</taxon>
        <taxon>Glomeraceae</taxon>
        <taxon>Rhizophagus</taxon>
    </lineage>
</organism>
<dbReference type="Proteomes" id="UP000234323">
    <property type="component" value="Unassembled WGS sequence"/>
</dbReference>
<evidence type="ECO:0000256" key="2">
    <source>
        <dbReference type="ARBA" id="ARBA00022737"/>
    </source>
</evidence>
<keyword evidence="4" id="KW-0812">Transmembrane</keyword>
<comment type="caution">
    <text evidence="6">The sequence shown here is derived from an EMBL/GenBank/DDBJ whole genome shotgun (WGS) entry which is preliminary data.</text>
</comment>
<dbReference type="EMBL" id="LLXI01001044">
    <property type="protein sequence ID" value="PKY51566.1"/>
    <property type="molecule type" value="Genomic_DNA"/>
</dbReference>
<evidence type="ECO:0000256" key="1">
    <source>
        <dbReference type="ARBA" id="ARBA00022441"/>
    </source>
</evidence>
<reference evidence="6 7" key="1">
    <citation type="submission" date="2015-10" db="EMBL/GenBank/DDBJ databases">
        <title>Genome analyses suggest a sexual origin of heterokaryosis in a supposedly ancient asexual fungus.</title>
        <authorList>
            <person name="Ropars J."/>
            <person name="Sedzielewska K."/>
            <person name="Noel J."/>
            <person name="Charron P."/>
            <person name="Farinelli L."/>
            <person name="Marton T."/>
            <person name="Kruger M."/>
            <person name="Pelin A."/>
            <person name="Brachmann A."/>
            <person name="Corradi N."/>
        </authorList>
    </citation>
    <scope>NUCLEOTIDE SEQUENCE [LARGE SCALE GENOMIC DNA]</scope>
    <source>
        <strain evidence="6 7">A4</strain>
    </source>
</reference>
<name>A0A2I1GY57_9GLOM</name>
<protein>
    <submittedName>
        <fullName evidence="6">Galactose oxidase</fullName>
    </submittedName>
</protein>
<dbReference type="InterPro" id="IPR015915">
    <property type="entry name" value="Kelch-typ_b-propeller"/>
</dbReference>
<feature type="region of interest" description="Disordered" evidence="3">
    <location>
        <begin position="424"/>
        <end position="450"/>
    </location>
</feature>